<dbReference type="SUPFAM" id="SSF51197">
    <property type="entry name" value="Clavaminate synthase-like"/>
    <property type="match status" value="1"/>
</dbReference>
<name>A0A7J8WLY0_GOSAI</name>
<evidence type="ECO:0000313" key="4">
    <source>
        <dbReference type="EMBL" id="MBA0675880.1"/>
    </source>
</evidence>
<dbReference type="AlphaFoldDB" id="A0A7J8WLY0"/>
<keyword evidence="2" id="KW-0408">Iron</keyword>
<proteinExistence type="predicted"/>
<dbReference type="InterPro" id="IPR050295">
    <property type="entry name" value="Plant_2OG-oxidoreductases"/>
</dbReference>
<dbReference type="GO" id="GO:0046872">
    <property type="term" value="F:metal ion binding"/>
    <property type="evidence" value="ECO:0007669"/>
    <property type="project" value="UniProtKB-KW"/>
</dbReference>
<evidence type="ECO:0000313" key="5">
    <source>
        <dbReference type="Proteomes" id="UP000593577"/>
    </source>
</evidence>
<dbReference type="EMBL" id="JABFAA010000002">
    <property type="protein sequence ID" value="MBA0675880.1"/>
    <property type="molecule type" value="Genomic_DNA"/>
</dbReference>
<evidence type="ECO:0000259" key="3">
    <source>
        <dbReference type="PROSITE" id="PS51471"/>
    </source>
</evidence>
<dbReference type="Gene3D" id="2.60.120.330">
    <property type="entry name" value="B-lactam Antibiotic, Isopenicillin N Synthase, Chain"/>
    <property type="match status" value="1"/>
</dbReference>
<evidence type="ECO:0000256" key="2">
    <source>
        <dbReference type="ARBA" id="ARBA00023004"/>
    </source>
</evidence>
<evidence type="ECO:0000256" key="1">
    <source>
        <dbReference type="ARBA" id="ARBA00022723"/>
    </source>
</evidence>
<dbReference type="PROSITE" id="PS51471">
    <property type="entry name" value="FE2OG_OXY"/>
    <property type="match status" value="1"/>
</dbReference>
<keyword evidence="1" id="KW-0479">Metal-binding</keyword>
<protein>
    <recommendedName>
        <fullName evidence="3">Fe2OG dioxygenase domain-containing protein</fullName>
    </recommendedName>
</protein>
<dbReference type="PANTHER" id="PTHR47991">
    <property type="entry name" value="OXOGLUTARATE/IRON-DEPENDENT DIOXYGENASE"/>
    <property type="match status" value="1"/>
</dbReference>
<dbReference type="InterPro" id="IPR044861">
    <property type="entry name" value="IPNS-like_FE2OG_OXY"/>
</dbReference>
<feature type="domain" description="Fe2OG dioxygenase" evidence="3">
    <location>
        <begin position="37"/>
        <end position="137"/>
    </location>
</feature>
<dbReference type="InterPro" id="IPR005123">
    <property type="entry name" value="Oxoglu/Fe-dep_dioxygenase_dom"/>
</dbReference>
<dbReference type="Pfam" id="PF03171">
    <property type="entry name" value="2OG-FeII_Oxy"/>
    <property type="match status" value="1"/>
</dbReference>
<dbReference type="InterPro" id="IPR027443">
    <property type="entry name" value="IPNS-like_sf"/>
</dbReference>
<sequence>MELYTSELNKLSTAILEKIVEAIGMKTEEMKELVGEGRQTIRVNYYPPCHLSDQVLGLTPHSDATLITILLQLNDVHGLQVRKDGNWVPVKPLPNAFILNVGDILEIITNGTYRSIEHRATVNPEKERLSFATFIGVGAGGEIGPAPSLVSKQKPAMFRRVKVEEYYKGMFSRKLQGKSYLDYMKIEQD</sequence>
<keyword evidence="5" id="KW-1185">Reference proteome</keyword>
<comment type="caution">
    <text evidence="4">The sequence shown here is derived from an EMBL/GenBank/DDBJ whole genome shotgun (WGS) entry which is preliminary data.</text>
</comment>
<organism evidence="4 5">
    <name type="scientific">Gossypium aridum</name>
    <name type="common">American cotton</name>
    <name type="synonym">Erioxylum aridum</name>
    <dbReference type="NCBI Taxonomy" id="34290"/>
    <lineage>
        <taxon>Eukaryota</taxon>
        <taxon>Viridiplantae</taxon>
        <taxon>Streptophyta</taxon>
        <taxon>Embryophyta</taxon>
        <taxon>Tracheophyta</taxon>
        <taxon>Spermatophyta</taxon>
        <taxon>Magnoliopsida</taxon>
        <taxon>eudicotyledons</taxon>
        <taxon>Gunneridae</taxon>
        <taxon>Pentapetalae</taxon>
        <taxon>rosids</taxon>
        <taxon>malvids</taxon>
        <taxon>Malvales</taxon>
        <taxon>Malvaceae</taxon>
        <taxon>Malvoideae</taxon>
        <taxon>Gossypium</taxon>
    </lineage>
</organism>
<accession>A0A7J8WLY0</accession>
<reference evidence="4 5" key="1">
    <citation type="journal article" date="2019" name="Genome Biol. Evol.">
        <title>Insights into the evolution of the New World diploid cottons (Gossypium, subgenus Houzingenia) based on genome sequencing.</title>
        <authorList>
            <person name="Grover C.E."/>
            <person name="Arick M.A. 2nd"/>
            <person name="Thrash A."/>
            <person name="Conover J.L."/>
            <person name="Sanders W.S."/>
            <person name="Peterson D.G."/>
            <person name="Frelichowski J.E."/>
            <person name="Scheffler J.A."/>
            <person name="Scheffler B.E."/>
            <person name="Wendel J.F."/>
        </authorList>
    </citation>
    <scope>NUCLEOTIDE SEQUENCE [LARGE SCALE GENOMIC DNA]</scope>
    <source>
        <strain evidence="4">185</strain>
        <tissue evidence="4">Leaf</tissue>
    </source>
</reference>
<gene>
    <name evidence="4" type="ORF">Goari_017400</name>
</gene>
<dbReference type="Proteomes" id="UP000593577">
    <property type="component" value="Unassembled WGS sequence"/>
</dbReference>